<feature type="transmembrane region" description="Helical" evidence="1">
    <location>
        <begin position="284"/>
        <end position="303"/>
    </location>
</feature>
<keyword evidence="1" id="KW-0812">Transmembrane</keyword>
<accession>A0A1E3QIM9</accession>
<organism evidence="2 3">
    <name type="scientific">Babjeviella inositovora NRRL Y-12698</name>
    <dbReference type="NCBI Taxonomy" id="984486"/>
    <lineage>
        <taxon>Eukaryota</taxon>
        <taxon>Fungi</taxon>
        <taxon>Dikarya</taxon>
        <taxon>Ascomycota</taxon>
        <taxon>Saccharomycotina</taxon>
        <taxon>Pichiomycetes</taxon>
        <taxon>Serinales incertae sedis</taxon>
        <taxon>Babjeviella</taxon>
    </lineage>
</organism>
<keyword evidence="1" id="KW-1133">Transmembrane helix</keyword>
<dbReference type="OrthoDB" id="4021778at2759"/>
<dbReference type="PANTHER" id="PTHR12459:SF15">
    <property type="entry name" value="TRANSMEMBRANE PROTEIN 135"/>
    <property type="match status" value="1"/>
</dbReference>
<dbReference type="AlphaFoldDB" id="A0A1E3QIM9"/>
<name>A0A1E3QIM9_9ASCO</name>
<dbReference type="GeneID" id="30150355"/>
<dbReference type="EMBL" id="KV454440">
    <property type="protein sequence ID" value="ODQ77551.1"/>
    <property type="molecule type" value="Genomic_DNA"/>
</dbReference>
<feature type="transmembrane region" description="Helical" evidence="1">
    <location>
        <begin position="324"/>
        <end position="347"/>
    </location>
</feature>
<feature type="transmembrane region" description="Helical" evidence="1">
    <location>
        <begin position="103"/>
        <end position="121"/>
    </location>
</feature>
<feature type="transmembrane region" description="Helical" evidence="1">
    <location>
        <begin position="367"/>
        <end position="384"/>
    </location>
</feature>
<evidence type="ECO:0000256" key="1">
    <source>
        <dbReference type="SAM" id="Phobius"/>
    </source>
</evidence>
<proteinExistence type="predicted"/>
<evidence type="ECO:0000313" key="2">
    <source>
        <dbReference type="EMBL" id="ODQ77551.1"/>
    </source>
</evidence>
<dbReference type="Proteomes" id="UP000094336">
    <property type="component" value="Unassembled WGS sequence"/>
</dbReference>
<keyword evidence="1" id="KW-0472">Membrane</keyword>
<feature type="transmembrane region" description="Helical" evidence="1">
    <location>
        <begin position="141"/>
        <end position="158"/>
    </location>
</feature>
<gene>
    <name evidence="2" type="ORF">BABINDRAFT_67329</name>
</gene>
<evidence type="ECO:0000313" key="3">
    <source>
        <dbReference type="Proteomes" id="UP000094336"/>
    </source>
</evidence>
<keyword evidence="3" id="KW-1185">Reference proteome</keyword>
<evidence type="ECO:0008006" key="4">
    <source>
        <dbReference type="Google" id="ProtNLM"/>
    </source>
</evidence>
<dbReference type="PANTHER" id="PTHR12459">
    <property type="entry name" value="TRANSMEMBRANE PROTEIN 135-RELATED"/>
    <property type="match status" value="1"/>
</dbReference>
<dbReference type="InterPro" id="IPR026749">
    <property type="entry name" value="Tmem135"/>
</dbReference>
<protein>
    <recommendedName>
        <fullName evidence="4">Transmembrane protein 135 N-terminal domain-containing protein</fullName>
    </recommendedName>
</protein>
<dbReference type="RefSeq" id="XP_018982879.1">
    <property type="nucleotide sequence ID" value="XM_019132502.1"/>
</dbReference>
<sequence>MYALAKPQSSVWARFIIDRLLKSPSKAFAIAFIYVTLPKFLAKIYQSARLKESKGLLSALLKILANALHPGKFPMFATKLVLGINVLEPFFSRVLPGQKYKRVVPFASALLASLASSLLTFPDYQHHIISKNRFYTLDMTLLLFVRATDTVLSTILAPHTPAWMYHFNDVIFFNACTSVIMFCWFYYPERLPPLYRDWITSAANMDNGLVKALNMLHHEKIRYGECSPNGEERVLVEAAEKFGMHPDVGDLSKTIPIPCALVHSNISDSCEVNALWRFARGLRFGLSLYMPLNALIFGIKLAMNPKNRSRKLMITNIIRSIQSSLRSSSFLATFIALNWYGVCLVRTRLGPRFLTPYFGISYKKFDSLYAVACGSFIAGLSSIVERKQRQKELALFCAPKALSALLPPILKPQFDLGDRETKEPVDNKAELEIEALVFSFSFAVLVAFSKQNPEKIRGIFGKGLQQVF</sequence>
<reference evidence="3" key="1">
    <citation type="submission" date="2016-05" db="EMBL/GenBank/DDBJ databases">
        <title>Comparative genomics of biotechnologically important yeasts.</title>
        <authorList>
            <consortium name="DOE Joint Genome Institute"/>
            <person name="Riley R."/>
            <person name="Haridas S."/>
            <person name="Wolfe K.H."/>
            <person name="Lopes M.R."/>
            <person name="Hittinger C.T."/>
            <person name="Goker M."/>
            <person name="Salamov A."/>
            <person name="Wisecaver J."/>
            <person name="Long T.M."/>
            <person name="Aerts A.L."/>
            <person name="Barry K."/>
            <person name="Choi C."/>
            <person name="Clum A."/>
            <person name="Coughlan A.Y."/>
            <person name="Deshpande S."/>
            <person name="Douglass A.P."/>
            <person name="Hanson S.J."/>
            <person name="Klenk H.-P."/>
            <person name="Labutti K."/>
            <person name="Lapidus A."/>
            <person name="Lindquist E."/>
            <person name="Lipzen A."/>
            <person name="Meier-Kolthoff J.P."/>
            <person name="Ohm R.A."/>
            <person name="Otillar R.P."/>
            <person name="Pangilinan J."/>
            <person name="Peng Y."/>
            <person name="Rokas A."/>
            <person name="Rosa C.A."/>
            <person name="Scheuner C."/>
            <person name="Sibirny A.A."/>
            <person name="Slot J.C."/>
            <person name="Stielow J.B."/>
            <person name="Sun H."/>
            <person name="Kurtzman C.P."/>
            <person name="Blackwell M."/>
            <person name="Grigoriev I.V."/>
            <person name="Jeffries T.W."/>
        </authorList>
    </citation>
    <scope>NUCLEOTIDE SEQUENCE [LARGE SCALE GENOMIC DNA]</scope>
    <source>
        <strain evidence="3">NRRL Y-12698</strain>
    </source>
</reference>
<feature type="transmembrane region" description="Helical" evidence="1">
    <location>
        <begin position="170"/>
        <end position="187"/>
    </location>
</feature>